<gene>
    <name evidence="1" type="ORF">CEJ86_19645</name>
</gene>
<dbReference type="AlphaFoldDB" id="A0A2J0Z0E5"/>
<comment type="caution">
    <text evidence="1">The sequence shown here is derived from an EMBL/GenBank/DDBJ whole genome shotgun (WGS) entry which is preliminary data.</text>
</comment>
<evidence type="ECO:0000313" key="1">
    <source>
        <dbReference type="EMBL" id="PJR13957.1"/>
    </source>
</evidence>
<reference evidence="1 2" key="1">
    <citation type="submission" date="2017-06" db="EMBL/GenBank/DDBJ databases">
        <title>Ensifer strains isolated from leguminous trees and herbs display diverse denitrification phenotypes with some acting as strong N2O sinks.</title>
        <authorList>
            <person name="Woliy K."/>
            <person name="Mania D."/>
            <person name="Bakken L.R."/>
            <person name="Frostegard A."/>
        </authorList>
    </citation>
    <scope>NUCLEOTIDE SEQUENCE [LARGE SCALE GENOMIC DNA]</scope>
    <source>
        <strain evidence="1 2">AC50a</strain>
    </source>
</reference>
<organism evidence="1 2">
    <name type="scientific">Rhizobium meliloti</name>
    <name type="common">Ensifer meliloti</name>
    <name type="synonym">Sinorhizobium meliloti</name>
    <dbReference type="NCBI Taxonomy" id="382"/>
    <lineage>
        <taxon>Bacteria</taxon>
        <taxon>Pseudomonadati</taxon>
        <taxon>Pseudomonadota</taxon>
        <taxon>Alphaproteobacteria</taxon>
        <taxon>Hyphomicrobiales</taxon>
        <taxon>Rhizobiaceae</taxon>
        <taxon>Sinorhizobium/Ensifer group</taxon>
        <taxon>Sinorhizobium</taxon>
    </lineage>
</organism>
<dbReference type="Proteomes" id="UP000231987">
    <property type="component" value="Unassembled WGS sequence"/>
</dbReference>
<sequence length="248" mass="28320">MIDAQIKVDLQQFNRSLTDIERKQLPYAIMLTLNETAKGGRLEVQREMDRVFDRPTPYAKRGVVFDRASRQNLRAAVVVTGDRTKGGLPATAFLGPQIEGGMRTHKAFERQLVDRGLMQRNLVAVPAKRAPLDRYGNMTQGFLNRVMADLQIDYRGAGATRTRTSSSLKRNKNYKNARFFVPKQPSHLYPGVYQRDPATNAIHPVILFVPQVSYRIRLRLRDVVERYVVANVHDHFAVAFQRAVRTAR</sequence>
<dbReference type="EMBL" id="NJGD01000008">
    <property type="protein sequence ID" value="PJR13957.1"/>
    <property type="molecule type" value="Genomic_DNA"/>
</dbReference>
<evidence type="ECO:0000313" key="2">
    <source>
        <dbReference type="Proteomes" id="UP000231987"/>
    </source>
</evidence>
<name>A0A2J0Z0E5_RHIML</name>
<dbReference type="RefSeq" id="WP_100673015.1">
    <property type="nucleotide sequence ID" value="NZ_NJGD01000008.1"/>
</dbReference>
<proteinExistence type="predicted"/>
<protein>
    <submittedName>
        <fullName evidence="1">Uncharacterized protein</fullName>
    </submittedName>
</protein>
<accession>A0A2J0Z0E5</accession>